<reference evidence="3 4" key="1">
    <citation type="journal article" date="2007" name="PLoS Genet.">
        <title>Patterns and implications of gene gain and loss in the evolution of Prochlorococcus.</title>
        <authorList>
            <person name="Kettler G.C."/>
            <person name="Martiny A.C."/>
            <person name="Huang K."/>
            <person name="Zucker J."/>
            <person name="Coleman M.L."/>
            <person name="Rodrigue S."/>
            <person name="Chen F."/>
            <person name="Lapidus A."/>
            <person name="Ferriera S."/>
            <person name="Johnson J."/>
            <person name="Steglich C."/>
            <person name="Church G.M."/>
            <person name="Richardson P."/>
            <person name="Chisholm S.W."/>
        </authorList>
    </citation>
    <scope>NUCLEOTIDE SEQUENCE [LARGE SCALE GENOMIC DNA]</scope>
    <source>
        <strain evidence="3 4">MIT 9303</strain>
    </source>
</reference>
<evidence type="ECO:0000256" key="1">
    <source>
        <dbReference type="SAM" id="MobiDB-lite"/>
    </source>
</evidence>
<dbReference type="STRING" id="59922.P9303_29291"/>
<proteinExistence type="predicted"/>
<dbReference type="RefSeq" id="WP_011827497.1">
    <property type="nucleotide sequence ID" value="NC_008820.1"/>
</dbReference>
<dbReference type="AlphaFoldDB" id="A2CDU9"/>
<dbReference type="KEGG" id="pmf:P9303_29291"/>
<protein>
    <submittedName>
        <fullName evidence="3">Uncharacterized protein</fullName>
    </submittedName>
</protein>
<organism evidence="3 4">
    <name type="scientific">Prochlorococcus marinus (strain MIT 9303)</name>
    <dbReference type="NCBI Taxonomy" id="59922"/>
    <lineage>
        <taxon>Bacteria</taxon>
        <taxon>Bacillati</taxon>
        <taxon>Cyanobacteriota</taxon>
        <taxon>Cyanophyceae</taxon>
        <taxon>Synechococcales</taxon>
        <taxon>Prochlorococcaceae</taxon>
        <taxon>Prochlorococcus</taxon>
    </lineage>
</organism>
<sequence>MSHRLFNRPKLLLLALLLAPTTLDATLCRPSIAGGNHGGGGAEALEAGEFRTSPVLTIEGHGGFETNLEGSPEHYAIDGLFGVVMEWGLGNNGSFAIEAAIGPALVWGEAEHFYGKVHVDEHDEETDSHSDDEHDDHAEHDDEHGDDHDDHADDHGDEHGDDHADDDHDEHDDDDHDEHDEHDDDDEHAGHDDHAGHGAHDTDYKRSDVRGFLQARYSPNDRLSLSVSWNPYYVTKDQGEDIKGLKNELGAKLVWALGDGDVNFALGDRLEDLIDGVYLSIEHRQGWESDGTWMGNYTDPRVGVGFNIDLLNISLNAGPRFYVPGSYSGLEQRTDFAGELEVAYPVGNNTVLFAHWQPTYSSEGGSGWGEGWQHHVGTGVTFSF</sequence>
<feature type="compositionally biased region" description="Acidic residues" evidence="1">
    <location>
        <begin position="167"/>
        <end position="187"/>
    </location>
</feature>
<evidence type="ECO:0000256" key="2">
    <source>
        <dbReference type="SAM" id="SignalP"/>
    </source>
</evidence>
<feature type="compositionally biased region" description="Basic and acidic residues" evidence="1">
    <location>
        <begin position="188"/>
        <end position="205"/>
    </location>
</feature>
<dbReference type="HOGENOM" id="CLU_799087_0_0_3"/>
<keyword evidence="2" id="KW-0732">Signal</keyword>
<feature type="region of interest" description="Disordered" evidence="1">
    <location>
        <begin position="121"/>
        <end position="205"/>
    </location>
</feature>
<accession>A2CDU9</accession>
<name>A2CDU9_PROM3</name>
<feature type="chain" id="PRO_5002642867" evidence="2">
    <location>
        <begin position="26"/>
        <end position="384"/>
    </location>
</feature>
<evidence type="ECO:0000313" key="4">
    <source>
        <dbReference type="Proteomes" id="UP000002274"/>
    </source>
</evidence>
<dbReference type="BioCyc" id="PMAR59922:G1G80-2570-MONOMER"/>
<gene>
    <name evidence="3" type="ordered locus">P9303_29291</name>
</gene>
<feature type="signal peptide" evidence="2">
    <location>
        <begin position="1"/>
        <end position="25"/>
    </location>
</feature>
<dbReference type="Proteomes" id="UP000002274">
    <property type="component" value="Chromosome"/>
</dbReference>
<dbReference type="EMBL" id="CP000554">
    <property type="protein sequence ID" value="ABM79659.1"/>
    <property type="molecule type" value="Genomic_DNA"/>
</dbReference>
<feature type="compositionally biased region" description="Basic and acidic residues" evidence="1">
    <location>
        <begin position="121"/>
        <end position="166"/>
    </location>
</feature>
<evidence type="ECO:0000313" key="3">
    <source>
        <dbReference type="EMBL" id="ABM79659.1"/>
    </source>
</evidence>